<sequence length="817" mass="93319">MPHLPSSPITDRGGVLLGDSFDLHFPSRPVLDHLQCYEKEYAPRALLRFVRVRPHSKGAPKCHVGVFAPTINGNKSFYHHHLQSYSSSLFSRTCFPRCEKNPAAMPCKCCVPRCRGNYTGDTKVHVFKFPRDQALRDAWIRAVPRENLTVTEHSRVCELHFMDEDIIRDATHTDQATGRVMTVPLSHVRLRPDAVPSKFPNHSSYLSRKTARREDPDSKRARIENAALQKAIAESNEAFIRAREEDKVNSVSELANHLRSQGMKFWDVIERNERLLLIHIVDDEAPWLKYSVCVKGDLSVTLHVMKTAVKKLGANLCVPEIANSKRGMVELLEGIEKWDCDLMSNSVAEICEAVCLLLDQLCTSQAEDDANYPVHILKCIRNNWINQKNDQICFYFPEIQGDTPESERMQTASFATIRDLHSKECDQLLKYGYGLSLYPSSLERQDVKLALQIFNDYLPEALRALGAKHNLFSFEATATFVEIILKWWKIVNVKTPWKEERLRDHFQQPVLSIDNYPKIDFLHMFLKWLDEWKNKGFDNGTLTKETHAALEHTTYALVELARYSFEELGMSYVLFGKIQTDCLEDQFGKYRQLAGAQYHISIRQIYEVENKLRLQSTLPTVSPDQHWECVRKQVEALLPSSNVVVTSQALTKMQDVVPVLVYVAGYAVYGTLKKLKCEQCRDSLTVDKKITVSATNEHYGLVKQLDRGGLVYPSMFALNAVAHSYVVVEQLATEPALLMMPEQRQVVTKMTLQLLASEEQSDFDTCENGHTVELVLKHILRCSTNILLKNFCRKLNDKLLDAADKSKKRKATTLEAK</sequence>
<evidence type="ECO:0000313" key="2">
    <source>
        <dbReference type="Proteomes" id="UP000821865"/>
    </source>
</evidence>
<dbReference type="Proteomes" id="UP000821865">
    <property type="component" value="Chromosome 2"/>
</dbReference>
<organism evidence="1 2">
    <name type="scientific">Dermacentor silvarum</name>
    <name type="common">Tick</name>
    <dbReference type="NCBI Taxonomy" id="543639"/>
    <lineage>
        <taxon>Eukaryota</taxon>
        <taxon>Metazoa</taxon>
        <taxon>Ecdysozoa</taxon>
        <taxon>Arthropoda</taxon>
        <taxon>Chelicerata</taxon>
        <taxon>Arachnida</taxon>
        <taxon>Acari</taxon>
        <taxon>Parasitiformes</taxon>
        <taxon>Ixodida</taxon>
        <taxon>Ixodoidea</taxon>
        <taxon>Ixodidae</taxon>
        <taxon>Rhipicephalinae</taxon>
        <taxon>Dermacentor</taxon>
    </lineage>
</organism>
<accession>A0ACB8DDU1</accession>
<dbReference type="EMBL" id="CM023471">
    <property type="protein sequence ID" value="KAH7966434.1"/>
    <property type="molecule type" value="Genomic_DNA"/>
</dbReference>
<gene>
    <name evidence="1" type="ORF">HPB49_016168</name>
</gene>
<proteinExistence type="predicted"/>
<protein>
    <submittedName>
        <fullName evidence="1">Uncharacterized protein</fullName>
    </submittedName>
</protein>
<reference evidence="1" key="1">
    <citation type="submission" date="2020-05" db="EMBL/GenBank/DDBJ databases">
        <title>Large-scale comparative analyses of tick genomes elucidate their genetic diversity and vector capacities.</title>
        <authorList>
            <person name="Jia N."/>
            <person name="Wang J."/>
            <person name="Shi W."/>
            <person name="Du L."/>
            <person name="Sun Y."/>
            <person name="Zhan W."/>
            <person name="Jiang J."/>
            <person name="Wang Q."/>
            <person name="Zhang B."/>
            <person name="Ji P."/>
            <person name="Sakyi L.B."/>
            <person name="Cui X."/>
            <person name="Yuan T."/>
            <person name="Jiang B."/>
            <person name="Yang W."/>
            <person name="Lam T.T.-Y."/>
            <person name="Chang Q."/>
            <person name="Ding S."/>
            <person name="Wang X."/>
            <person name="Zhu J."/>
            <person name="Ruan X."/>
            <person name="Zhao L."/>
            <person name="Wei J."/>
            <person name="Que T."/>
            <person name="Du C."/>
            <person name="Cheng J."/>
            <person name="Dai P."/>
            <person name="Han X."/>
            <person name="Huang E."/>
            <person name="Gao Y."/>
            <person name="Liu J."/>
            <person name="Shao H."/>
            <person name="Ye R."/>
            <person name="Li L."/>
            <person name="Wei W."/>
            <person name="Wang X."/>
            <person name="Wang C."/>
            <person name="Yang T."/>
            <person name="Huo Q."/>
            <person name="Li W."/>
            <person name="Guo W."/>
            <person name="Chen H."/>
            <person name="Zhou L."/>
            <person name="Ni X."/>
            <person name="Tian J."/>
            <person name="Zhou Y."/>
            <person name="Sheng Y."/>
            <person name="Liu T."/>
            <person name="Pan Y."/>
            <person name="Xia L."/>
            <person name="Li J."/>
            <person name="Zhao F."/>
            <person name="Cao W."/>
        </authorList>
    </citation>
    <scope>NUCLEOTIDE SEQUENCE</scope>
    <source>
        <strain evidence="1">Dsil-2018</strain>
    </source>
</reference>
<evidence type="ECO:0000313" key="1">
    <source>
        <dbReference type="EMBL" id="KAH7966434.1"/>
    </source>
</evidence>
<comment type="caution">
    <text evidence="1">The sequence shown here is derived from an EMBL/GenBank/DDBJ whole genome shotgun (WGS) entry which is preliminary data.</text>
</comment>
<keyword evidence="2" id="KW-1185">Reference proteome</keyword>
<name>A0ACB8DDU1_DERSI</name>